<dbReference type="Gene3D" id="3.30.40.10">
    <property type="entry name" value="Zinc/RING finger domain, C3HC4 (zinc finger)"/>
    <property type="match status" value="1"/>
</dbReference>
<dbReference type="OrthoDB" id="19092at2759"/>
<dbReference type="Proteomes" id="UP001152320">
    <property type="component" value="Chromosome 22"/>
</dbReference>
<evidence type="ECO:0000256" key="4">
    <source>
        <dbReference type="PROSITE-ProRule" id="PRU00175"/>
    </source>
</evidence>
<dbReference type="InterPro" id="IPR017907">
    <property type="entry name" value="Znf_RING_CS"/>
</dbReference>
<dbReference type="InterPro" id="IPR013083">
    <property type="entry name" value="Znf_RING/FYVE/PHD"/>
</dbReference>
<dbReference type="GO" id="GO:0061630">
    <property type="term" value="F:ubiquitin protein ligase activity"/>
    <property type="evidence" value="ECO:0007669"/>
    <property type="project" value="TreeGrafter"/>
</dbReference>
<evidence type="ECO:0000259" key="5">
    <source>
        <dbReference type="PROSITE" id="PS50089"/>
    </source>
</evidence>
<dbReference type="InterPro" id="IPR001841">
    <property type="entry name" value="Znf_RING"/>
</dbReference>
<evidence type="ECO:0000256" key="1">
    <source>
        <dbReference type="ARBA" id="ARBA00022723"/>
    </source>
</evidence>
<protein>
    <submittedName>
        <fullName evidence="6">Tripartite motif-containing protein 2</fullName>
    </submittedName>
</protein>
<evidence type="ECO:0000313" key="6">
    <source>
        <dbReference type="EMBL" id="KAJ8021082.1"/>
    </source>
</evidence>
<feature type="domain" description="RING-type" evidence="5">
    <location>
        <begin position="16"/>
        <end position="58"/>
    </location>
</feature>
<comment type="caution">
    <text evidence="6">The sequence shown here is derived from an EMBL/GenBank/DDBJ whole genome shotgun (WGS) entry which is preliminary data.</text>
</comment>
<keyword evidence="7" id="KW-1185">Reference proteome</keyword>
<dbReference type="GO" id="GO:0008270">
    <property type="term" value="F:zinc ion binding"/>
    <property type="evidence" value="ECO:0007669"/>
    <property type="project" value="UniProtKB-KW"/>
</dbReference>
<dbReference type="SMART" id="SM00184">
    <property type="entry name" value="RING"/>
    <property type="match status" value="1"/>
</dbReference>
<dbReference type="AlphaFoldDB" id="A0A9Q0YE18"/>
<reference evidence="6" key="1">
    <citation type="submission" date="2021-10" db="EMBL/GenBank/DDBJ databases">
        <title>Tropical sea cucumber genome reveals ecological adaptation and Cuvierian tubules defense mechanism.</title>
        <authorList>
            <person name="Chen T."/>
        </authorList>
    </citation>
    <scope>NUCLEOTIDE SEQUENCE</scope>
    <source>
        <strain evidence="6">Nanhai2018</strain>
        <tissue evidence="6">Muscle</tissue>
    </source>
</reference>
<gene>
    <name evidence="6" type="ORF">HOLleu_40849</name>
</gene>
<sequence>MAKYIITRLREDFVHCTICTEPHNEPKMLPCLHSFCLPCLERWARNNHSQSFSCPKCRRKVNLPRDGVCSLPHNFFLVSLMERLEEINRLSNEHQDYNCNICRNGNDTMFCLEC</sequence>
<name>A0A9Q0YE18_HOLLE</name>
<organism evidence="6 7">
    <name type="scientific">Holothuria leucospilota</name>
    <name type="common">Black long sea cucumber</name>
    <name type="synonym">Mertensiothuria leucospilota</name>
    <dbReference type="NCBI Taxonomy" id="206669"/>
    <lineage>
        <taxon>Eukaryota</taxon>
        <taxon>Metazoa</taxon>
        <taxon>Echinodermata</taxon>
        <taxon>Eleutherozoa</taxon>
        <taxon>Echinozoa</taxon>
        <taxon>Holothuroidea</taxon>
        <taxon>Aspidochirotacea</taxon>
        <taxon>Aspidochirotida</taxon>
        <taxon>Holothuriidae</taxon>
        <taxon>Holothuria</taxon>
    </lineage>
</organism>
<keyword evidence="1" id="KW-0479">Metal-binding</keyword>
<dbReference type="PROSITE" id="PS00518">
    <property type="entry name" value="ZF_RING_1"/>
    <property type="match status" value="1"/>
</dbReference>
<evidence type="ECO:0000313" key="7">
    <source>
        <dbReference type="Proteomes" id="UP001152320"/>
    </source>
</evidence>
<evidence type="ECO:0000256" key="2">
    <source>
        <dbReference type="ARBA" id="ARBA00022771"/>
    </source>
</evidence>
<keyword evidence="3" id="KW-0862">Zinc</keyword>
<accession>A0A9Q0YE18</accession>
<dbReference type="EMBL" id="JAIZAY010000022">
    <property type="protein sequence ID" value="KAJ8021082.1"/>
    <property type="molecule type" value="Genomic_DNA"/>
</dbReference>
<dbReference type="PANTHER" id="PTHR25462:SF296">
    <property type="entry name" value="MEIOTIC P26, ISOFORM F"/>
    <property type="match status" value="1"/>
</dbReference>
<proteinExistence type="predicted"/>
<dbReference type="InterPro" id="IPR047153">
    <property type="entry name" value="TRIM45/56/19-like"/>
</dbReference>
<dbReference type="PROSITE" id="PS50089">
    <property type="entry name" value="ZF_RING_2"/>
    <property type="match status" value="1"/>
</dbReference>
<dbReference type="SUPFAM" id="SSF57850">
    <property type="entry name" value="RING/U-box"/>
    <property type="match status" value="1"/>
</dbReference>
<dbReference type="Pfam" id="PF00097">
    <property type="entry name" value="zf-C3HC4"/>
    <property type="match status" value="1"/>
</dbReference>
<dbReference type="InterPro" id="IPR018957">
    <property type="entry name" value="Znf_C3HC4_RING-type"/>
</dbReference>
<dbReference type="PANTHER" id="PTHR25462">
    <property type="entry name" value="BONUS, ISOFORM C-RELATED"/>
    <property type="match status" value="1"/>
</dbReference>
<evidence type="ECO:0000256" key="3">
    <source>
        <dbReference type="ARBA" id="ARBA00022833"/>
    </source>
</evidence>
<keyword evidence="2 4" id="KW-0863">Zinc-finger</keyword>